<sequence>MVAKESSRSHYGRLVLLLATVIAVIAIAVSVQRKGHEGGETNASAVTGSAPASDPVATLELHTREKPQDSEAWSALASAYFDTGRFDEAVKAYDPALKLAAQRASLWSARGEARVMASVRDPMPAAAVADFEQAIRLDPKDPRARYFLAVRQDLGGDHEGAINSWLALLADTPPGAVWEADLKRTIVQAGKINAIAVTRRLSELRQPAPAPRPGSPGAGSPGAGSQGAGLPGPSAEDLRRASAIPPREQRKMAEGMVTRLEARLRTDPANVEGWIMLIRSRLMLGQADAARAALDAAVKANPQQANRLREQASAAGLR</sequence>
<dbReference type="PROSITE" id="PS50005">
    <property type="entry name" value="TPR"/>
    <property type="match status" value="1"/>
</dbReference>
<accession>A0ABU8SFR7</accession>
<dbReference type="InterPro" id="IPR019734">
    <property type="entry name" value="TPR_rpt"/>
</dbReference>
<evidence type="ECO:0000256" key="3">
    <source>
        <dbReference type="SAM" id="MobiDB-lite"/>
    </source>
</evidence>
<reference evidence="4 5" key="1">
    <citation type="submission" date="2024-03" db="EMBL/GenBank/DDBJ databases">
        <authorList>
            <person name="Jo J.-H."/>
        </authorList>
    </citation>
    <scope>NUCLEOTIDE SEQUENCE [LARGE SCALE GENOMIC DNA]</scope>
    <source>
        <strain evidence="4 5">AS3R-12</strain>
    </source>
</reference>
<feature type="region of interest" description="Disordered" evidence="3">
    <location>
        <begin position="203"/>
        <end position="254"/>
    </location>
</feature>
<dbReference type="InterPro" id="IPR051263">
    <property type="entry name" value="C-type_cytochrome_biogenesis"/>
</dbReference>
<dbReference type="RefSeq" id="WP_339969927.1">
    <property type="nucleotide sequence ID" value="NZ_JBBHJY010000013.1"/>
</dbReference>
<protein>
    <submittedName>
        <fullName evidence="4">Tetratricopeptide repeat protein</fullName>
    </submittedName>
</protein>
<name>A0ABU8SFR7_9SPHN</name>
<comment type="caution">
    <text evidence="4">The sequence shown here is derived from an EMBL/GenBank/DDBJ whole genome shotgun (WGS) entry which is preliminary data.</text>
</comment>
<dbReference type="EMBL" id="JBBHJY010000013">
    <property type="protein sequence ID" value="MEJ6012083.1"/>
    <property type="molecule type" value="Genomic_DNA"/>
</dbReference>
<dbReference type="Proteomes" id="UP001379235">
    <property type="component" value="Unassembled WGS sequence"/>
</dbReference>
<keyword evidence="5" id="KW-1185">Reference proteome</keyword>
<feature type="repeat" description="TPR" evidence="2">
    <location>
        <begin position="70"/>
        <end position="103"/>
    </location>
</feature>
<dbReference type="InterPro" id="IPR011990">
    <property type="entry name" value="TPR-like_helical_dom_sf"/>
</dbReference>
<evidence type="ECO:0000256" key="1">
    <source>
        <dbReference type="ARBA" id="ARBA00022748"/>
    </source>
</evidence>
<dbReference type="Pfam" id="PF13432">
    <property type="entry name" value="TPR_16"/>
    <property type="match status" value="2"/>
</dbReference>
<feature type="compositionally biased region" description="Gly residues" evidence="3">
    <location>
        <begin position="216"/>
        <end position="230"/>
    </location>
</feature>
<dbReference type="PROSITE" id="PS50293">
    <property type="entry name" value="TPR_REGION"/>
    <property type="match status" value="1"/>
</dbReference>
<evidence type="ECO:0000313" key="5">
    <source>
        <dbReference type="Proteomes" id="UP001379235"/>
    </source>
</evidence>
<gene>
    <name evidence="4" type="ORF">WG900_19430</name>
</gene>
<dbReference type="Pfam" id="PF14559">
    <property type="entry name" value="TPR_19"/>
    <property type="match status" value="1"/>
</dbReference>
<dbReference type="SUPFAM" id="SSF48452">
    <property type="entry name" value="TPR-like"/>
    <property type="match status" value="1"/>
</dbReference>
<keyword evidence="1" id="KW-0201">Cytochrome c-type biogenesis</keyword>
<dbReference type="PANTHER" id="PTHR47870:SF1">
    <property type="entry name" value="CYTOCHROME C-TYPE BIOGENESIS PROTEIN CCMH"/>
    <property type="match status" value="1"/>
</dbReference>
<organism evidence="4 5">
    <name type="scientific">Novosphingobium aquae</name>
    <dbReference type="NCBI Taxonomy" id="3133435"/>
    <lineage>
        <taxon>Bacteria</taxon>
        <taxon>Pseudomonadati</taxon>
        <taxon>Pseudomonadota</taxon>
        <taxon>Alphaproteobacteria</taxon>
        <taxon>Sphingomonadales</taxon>
        <taxon>Sphingomonadaceae</taxon>
        <taxon>Novosphingobium</taxon>
    </lineage>
</organism>
<evidence type="ECO:0000313" key="4">
    <source>
        <dbReference type="EMBL" id="MEJ6012083.1"/>
    </source>
</evidence>
<dbReference type="SMART" id="SM00028">
    <property type="entry name" value="TPR"/>
    <property type="match status" value="3"/>
</dbReference>
<dbReference type="PANTHER" id="PTHR47870">
    <property type="entry name" value="CYTOCHROME C-TYPE BIOGENESIS PROTEIN CCMH"/>
    <property type="match status" value="1"/>
</dbReference>
<evidence type="ECO:0000256" key="2">
    <source>
        <dbReference type="PROSITE-ProRule" id="PRU00339"/>
    </source>
</evidence>
<dbReference type="Gene3D" id="1.25.40.10">
    <property type="entry name" value="Tetratricopeptide repeat domain"/>
    <property type="match status" value="2"/>
</dbReference>
<proteinExistence type="predicted"/>
<keyword evidence="2" id="KW-0802">TPR repeat</keyword>